<sequence>MMPNDKGEPTLAILDGPQINARANTLHKFKIYMFTKENKEGIEISVLNDDDLREAGFKPEVPTKVLTHGFSSTIHHPAVQDVKDGKQENRNRLFPNTRDTFLTLVISIEDHAIDMFYRYSRLDYPGW</sequence>
<accession>A0ABN7PHG9</accession>
<proteinExistence type="predicted"/>
<dbReference type="Proteomes" id="UP001153148">
    <property type="component" value="Unassembled WGS sequence"/>
</dbReference>
<dbReference type="EMBL" id="CAJPIN010038748">
    <property type="protein sequence ID" value="CAG2064998.1"/>
    <property type="molecule type" value="Genomic_DNA"/>
</dbReference>
<feature type="non-terminal residue" evidence="1">
    <location>
        <position position="127"/>
    </location>
</feature>
<evidence type="ECO:0000313" key="2">
    <source>
        <dbReference type="Proteomes" id="UP001153148"/>
    </source>
</evidence>
<organism evidence="1 2">
    <name type="scientific">Timema podura</name>
    <name type="common">Walking stick</name>
    <dbReference type="NCBI Taxonomy" id="61482"/>
    <lineage>
        <taxon>Eukaryota</taxon>
        <taxon>Metazoa</taxon>
        <taxon>Ecdysozoa</taxon>
        <taxon>Arthropoda</taxon>
        <taxon>Hexapoda</taxon>
        <taxon>Insecta</taxon>
        <taxon>Pterygota</taxon>
        <taxon>Neoptera</taxon>
        <taxon>Polyneoptera</taxon>
        <taxon>Phasmatodea</taxon>
        <taxon>Timematodea</taxon>
        <taxon>Timematoidea</taxon>
        <taxon>Timematidae</taxon>
        <taxon>Timema</taxon>
    </lineage>
</organism>
<name>A0ABN7PHG9_TIMPD</name>
<dbReference type="Gene3D" id="3.40.50.1820">
    <property type="entry name" value="alpha/beta hydrolase"/>
    <property type="match status" value="1"/>
</dbReference>
<gene>
    <name evidence="1" type="ORF">TPAB3V08_LOCUS11942</name>
</gene>
<comment type="caution">
    <text evidence="1">The sequence shown here is derived from an EMBL/GenBank/DDBJ whole genome shotgun (WGS) entry which is preliminary data.</text>
</comment>
<keyword evidence="2" id="KW-1185">Reference proteome</keyword>
<evidence type="ECO:0000313" key="1">
    <source>
        <dbReference type="EMBL" id="CAG2064998.1"/>
    </source>
</evidence>
<dbReference type="InterPro" id="IPR029058">
    <property type="entry name" value="AB_hydrolase_fold"/>
</dbReference>
<protein>
    <submittedName>
        <fullName evidence="1">Uncharacterized protein</fullName>
    </submittedName>
</protein>
<reference evidence="1" key="1">
    <citation type="submission" date="2021-03" db="EMBL/GenBank/DDBJ databases">
        <authorList>
            <person name="Tran Van P."/>
        </authorList>
    </citation>
    <scope>NUCLEOTIDE SEQUENCE</scope>
</reference>